<dbReference type="Proteomes" id="UP001392437">
    <property type="component" value="Unassembled WGS sequence"/>
</dbReference>
<protein>
    <recommendedName>
        <fullName evidence="4">NAD(P)-binding domain-containing protein</fullName>
    </recommendedName>
</protein>
<evidence type="ECO:0000313" key="5">
    <source>
        <dbReference type="EMBL" id="KAK8095475.1"/>
    </source>
</evidence>
<comment type="caution">
    <text evidence="5">The sequence shown here is derived from an EMBL/GenBank/DDBJ whole genome shotgun (WGS) entry which is preliminary data.</text>
</comment>
<dbReference type="SUPFAM" id="SSF51735">
    <property type="entry name" value="NAD(P)-binding Rossmann-fold domains"/>
    <property type="match status" value="1"/>
</dbReference>
<evidence type="ECO:0000259" key="4">
    <source>
        <dbReference type="Pfam" id="PF13460"/>
    </source>
</evidence>
<comment type="similarity">
    <text evidence="1">Belongs to the NmrA-type oxidoreductase family. Isoflavone reductase subfamily.</text>
</comment>
<dbReference type="AlphaFoldDB" id="A0AAW0Q7I7"/>
<reference evidence="5 6" key="1">
    <citation type="submission" date="2023-01" db="EMBL/GenBank/DDBJ databases">
        <title>Analysis of 21 Apiospora genomes using comparative genomics revels a genus with tremendous synthesis potential of carbohydrate active enzymes and secondary metabolites.</title>
        <authorList>
            <person name="Sorensen T."/>
        </authorList>
    </citation>
    <scope>NUCLEOTIDE SEQUENCE [LARGE SCALE GENOMIC DNA]</scope>
    <source>
        <strain evidence="5 6">CBS 117206</strain>
    </source>
</reference>
<keyword evidence="6" id="KW-1185">Reference proteome</keyword>
<dbReference type="InterPro" id="IPR016040">
    <property type="entry name" value="NAD(P)-bd_dom"/>
</dbReference>
<name>A0AAW0Q7I7_9PEZI</name>
<dbReference type="EMBL" id="JAQQWP010000011">
    <property type="protein sequence ID" value="KAK8095475.1"/>
    <property type="molecule type" value="Genomic_DNA"/>
</dbReference>
<keyword evidence="3" id="KW-0560">Oxidoreductase</keyword>
<dbReference type="PANTHER" id="PTHR47706:SF9">
    <property type="entry name" value="NMRA-LIKE DOMAIN-CONTAINING PROTEIN-RELATED"/>
    <property type="match status" value="1"/>
</dbReference>
<dbReference type="Gene3D" id="3.40.50.720">
    <property type="entry name" value="NAD(P)-binding Rossmann-like Domain"/>
    <property type="match status" value="1"/>
</dbReference>
<evidence type="ECO:0000313" key="6">
    <source>
        <dbReference type="Proteomes" id="UP001392437"/>
    </source>
</evidence>
<dbReference type="Pfam" id="PF13460">
    <property type="entry name" value="NAD_binding_10"/>
    <property type="match status" value="1"/>
</dbReference>
<accession>A0AAW0Q7I7</accession>
<proteinExistence type="inferred from homology"/>
<feature type="domain" description="NAD(P)-binding" evidence="4">
    <location>
        <begin position="7"/>
        <end position="131"/>
    </location>
</feature>
<gene>
    <name evidence="5" type="ORF">PG999_013497</name>
</gene>
<dbReference type="InterPro" id="IPR051609">
    <property type="entry name" value="NmrA/Isoflavone_reductase-like"/>
</dbReference>
<evidence type="ECO:0000256" key="2">
    <source>
        <dbReference type="ARBA" id="ARBA00022857"/>
    </source>
</evidence>
<evidence type="ECO:0000256" key="1">
    <source>
        <dbReference type="ARBA" id="ARBA00005725"/>
    </source>
</evidence>
<dbReference type="InterPro" id="IPR036291">
    <property type="entry name" value="NAD(P)-bd_dom_sf"/>
</dbReference>
<dbReference type="GO" id="GO:0016491">
    <property type="term" value="F:oxidoreductase activity"/>
    <property type="evidence" value="ECO:0007669"/>
    <property type="project" value="UniProtKB-KW"/>
</dbReference>
<evidence type="ECO:0000256" key="3">
    <source>
        <dbReference type="ARBA" id="ARBA00023002"/>
    </source>
</evidence>
<dbReference type="PANTHER" id="PTHR47706">
    <property type="entry name" value="NMRA-LIKE FAMILY PROTEIN"/>
    <property type="match status" value="1"/>
</dbReference>
<keyword evidence="2" id="KW-0521">NADP</keyword>
<sequence>MLVLIAGITGHVGQHLARAAIKHGLSVRGLGRSPQKLDPSIQIESFVTIQDYYDDTPQLTAAMEGVEAVIVANAGHAELQLDAQLLLLRTAERSNTVRVFHAQSWSYDWRTFQLGEHEMYDPFLMFARQAALSVRRLRPLYLFTGVLGEVLFGAAGHHSFAPQNGGGIWDPATKTLEYYGMGDEKYYWTAEQDAAELSIALILSENAEKGGYYSAFSGELSPREMVDTYTRVKGKQARLVHCGTVPDLEQRALKGRESGNIQEPWLYIGAFYQLFVINGRWTLEKSPELANVPMTSLKEFLGGNASM</sequence>
<organism evidence="5 6">
    <name type="scientific">Apiospora kogelbergensis</name>
    <dbReference type="NCBI Taxonomy" id="1337665"/>
    <lineage>
        <taxon>Eukaryota</taxon>
        <taxon>Fungi</taxon>
        <taxon>Dikarya</taxon>
        <taxon>Ascomycota</taxon>
        <taxon>Pezizomycotina</taxon>
        <taxon>Sordariomycetes</taxon>
        <taxon>Xylariomycetidae</taxon>
        <taxon>Amphisphaeriales</taxon>
        <taxon>Apiosporaceae</taxon>
        <taxon>Apiospora</taxon>
    </lineage>
</organism>